<evidence type="ECO:0000313" key="2">
    <source>
        <dbReference type="WBParaSite" id="jg9244"/>
    </source>
</evidence>
<sequence>MCKAHMKMNLRKKLGQKAFKRENPGAGKQISSDVRLLDQASSTKEFLIASAFSNKSGQGVIEPVIISPLNGWYKGFSNKVSQNNGLESRNGLLKRITFRKKLSLSDFFSTMESTLNLWSAKPEEQNVAARPTVTPALYRDAFIFKTRDRPIQQIAGTEIYITYIYPSDCEPDKMVSMFQNCVTQPLMIGVDTRRLKKLLRRHKKRLCPHSVMVMCEKRMLVYPPDAISMNLAQKRKSGRPKLADLLYQ</sequence>
<keyword evidence="1" id="KW-1185">Reference proteome</keyword>
<dbReference type="AlphaFoldDB" id="A0A915ETY3"/>
<protein>
    <submittedName>
        <fullName evidence="2">Transposase</fullName>
    </submittedName>
</protein>
<accession>A0A915ETY3</accession>
<name>A0A915ETY3_9BILA</name>
<evidence type="ECO:0000313" key="1">
    <source>
        <dbReference type="Proteomes" id="UP000887574"/>
    </source>
</evidence>
<organism evidence="1 2">
    <name type="scientific">Ditylenchus dipsaci</name>
    <dbReference type="NCBI Taxonomy" id="166011"/>
    <lineage>
        <taxon>Eukaryota</taxon>
        <taxon>Metazoa</taxon>
        <taxon>Ecdysozoa</taxon>
        <taxon>Nematoda</taxon>
        <taxon>Chromadorea</taxon>
        <taxon>Rhabditida</taxon>
        <taxon>Tylenchina</taxon>
        <taxon>Tylenchomorpha</taxon>
        <taxon>Sphaerularioidea</taxon>
        <taxon>Anguinidae</taxon>
        <taxon>Anguininae</taxon>
        <taxon>Ditylenchus</taxon>
    </lineage>
</organism>
<dbReference type="WBParaSite" id="jg9244">
    <property type="protein sequence ID" value="jg9244"/>
    <property type="gene ID" value="jg9244"/>
</dbReference>
<proteinExistence type="predicted"/>
<dbReference type="Proteomes" id="UP000887574">
    <property type="component" value="Unplaced"/>
</dbReference>
<reference evidence="2" key="1">
    <citation type="submission" date="2022-11" db="UniProtKB">
        <authorList>
            <consortium name="WormBaseParasite"/>
        </authorList>
    </citation>
    <scope>IDENTIFICATION</scope>
</reference>